<dbReference type="EMBL" id="PDCK01000045">
    <property type="protein sequence ID" value="PRQ19230.1"/>
    <property type="molecule type" value="Genomic_DNA"/>
</dbReference>
<evidence type="ECO:0000313" key="3">
    <source>
        <dbReference type="Proteomes" id="UP000238479"/>
    </source>
</evidence>
<dbReference type="Proteomes" id="UP000238479">
    <property type="component" value="Chromosome 7"/>
</dbReference>
<name>A0A2P6PBC5_ROSCH</name>
<keyword evidence="1" id="KW-0732">Signal</keyword>
<feature type="signal peptide" evidence="1">
    <location>
        <begin position="1"/>
        <end position="31"/>
    </location>
</feature>
<evidence type="ECO:0000313" key="2">
    <source>
        <dbReference type="EMBL" id="PRQ19230.1"/>
    </source>
</evidence>
<dbReference type="AlphaFoldDB" id="A0A2P6PBC5"/>
<sequence length="72" mass="7762">MEAEVQRRNPKFWQWVPMSSSLLLWAGMVRSECGGADPEGICLGLCFGSAYRRQSGAGVSCCVSGWCCGKGI</sequence>
<reference evidence="2 3" key="1">
    <citation type="journal article" date="2018" name="Nat. Genet.">
        <title>The Rosa genome provides new insights in the design of modern roses.</title>
        <authorList>
            <person name="Bendahmane M."/>
        </authorList>
    </citation>
    <scope>NUCLEOTIDE SEQUENCE [LARGE SCALE GENOMIC DNA]</scope>
    <source>
        <strain evidence="3">cv. Old Blush</strain>
    </source>
</reference>
<dbReference type="Gramene" id="PRQ19230">
    <property type="protein sequence ID" value="PRQ19230"/>
    <property type="gene ID" value="RchiOBHm_Chr7g0214931"/>
</dbReference>
<protein>
    <submittedName>
        <fullName evidence="2">Uncharacterized protein</fullName>
    </submittedName>
</protein>
<feature type="chain" id="PRO_5015171891" evidence="1">
    <location>
        <begin position="32"/>
        <end position="72"/>
    </location>
</feature>
<evidence type="ECO:0000256" key="1">
    <source>
        <dbReference type="SAM" id="SignalP"/>
    </source>
</evidence>
<accession>A0A2P6PBC5</accession>
<gene>
    <name evidence="2" type="ORF">RchiOBHm_Chr7g0214931</name>
</gene>
<keyword evidence="3" id="KW-1185">Reference proteome</keyword>
<comment type="caution">
    <text evidence="2">The sequence shown here is derived from an EMBL/GenBank/DDBJ whole genome shotgun (WGS) entry which is preliminary data.</text>
</comment>
<proteinExistence type="predicted"/>
<organism evidence="2 3">
    <name type="scientific">Rosa chinensis</name>
    <name type="common">China rose</name>
    <dbReference type="NCBI Taxonomy" id="74649"/>
    <lineage>
        <taxon>Eukaryota</taxon>
        <taxon>Viridiplantae</taxon>
        <taxon>Streptophyta</taxon>
        <taxon>Embryophyta</taxon>
        <taxon>Tracheophyta</taxon>
        <taxon>Spermatophyta</taxon>
        <taxon>Magnoliopsida</taxon>
        <taxon>eudicotyledons</taxon>
        <taxon>Gunneridae</taxon>
        <taxon>Pentapetalae</taxon>
        <taxon>rosids</taxon>
        <taxon>fabids</taxon>
        <taxon>Rosales</taxon>
        <taxon>Rosaceae</taxon>
        <taxon>Rosoideae</taxon>
        <taxon>Rosoideae incertae sedis</taxon>
        <taxon>Rosa</taxon>
    </lineage>
</organism>